<evidence type="ECO:0000256" key="2">
    <source>
        <dbReference type="ARBA" id="ARBA00006462"/>
    </source>
</evidence>
<proteinExistence type="inferred from homology"/>
<dbReference type="PANTHER" id="PTHR23033:SF14">
    <property type="entry name" value="GLYCOPROTEIN-N-ACETYLGALACTOSAMINE 3-BETA-GALACTOSYLTRANSFERASE 1-RELATED"/>
    <property type="match status" value="1"/>
</dbReference>
<keyword evidence="5" id="KW-1133">Transmembrane helix</keyword>
<evidence type="ECO:0000256" key="3">
    <source>
        <dbReference type="ARBA" id="ARBA00022692"/>
    </source>
</evidence>
<dbReference type="PANTHER" id="PTHR23033">
    <property type="entry name" value="BETA1,3-GALACTOSYLTRANSFERASE"/>
    <property type="match status" value="1"/>
</dbReference>
<comment type="similarity">
    <text evidence="2">Belongs to the glycosyltransferase 31 family. Beta3-Gal-T subfamily.</text>
</comment>
<keyword evidence="4" id="KW-0735">Signal-anchor</keyword>
<dbReference type="InterPro" id="IPR026050">
    <property type="entry name" value="C1GALT1/C1GALT1_chp1"/>
</dbReference>
<accession>A0A0N4WXH0</accession>
<evidence type="ECO:0000256" key="6">
    <source>
        <dbReference type="ARBA" id="ARBA00023136"/>
    </source>
</evidence>
<dbReference type="OMA" id="QCLMALN"/>
<dbReference type="WBParaSite" id="HPLM_0001651601-mRNA-1">
    <property type="protein sequence ID" value="HPLM_0001651601-mRNA-1"/>
    <property type="gene ID" value="HPLM_0001651601"/>
</dbReference>
<keyword evidence="3" id="KW-0812">Transmembrane</keyword>
<protein>
    <submittedName>
        <fullName evidence="7">Glycoprotein-N-acetylgalactosamine 3-beta-galactosyltransferase 1</fullName>
    </submittedName>
</protein>
<evidence type="ECO:0000256" key="5">
    <source>
        <dbReference type="ARBA" id="ARBA00022989"/>
    </source>
</evidence>
<evidence type="ECO:0000256" key="4">
    <source>
        <dbReference type="ARBA" id="ARBA00022968"/>
    </source>
</evidence>
<reference evidence="7" key="1">
    <citation type="submission" date="2017-02" db="UniProtKB">
        <authorList>
            <consortium name="WormBaseParasite"/>
        </authorList>
    </citation>
    <scope>IDENTIFICATION</scope>
</reference>
<name>A0A0N4WXH0_HAEPC</name>
<comment type="subcellular location">
    <subcellularLocation>
        <location evidence="1">Membrane</location>
        <topology evidence="1">Single-pass type II membrane protein</topology>
    </subcellularLocation>
</comment>
<dbReference type="GO" id="GO:0016020">
    <property type="term" value="C:membrane"/>
    <property type="evidence" value="ECO:0007669"/>
    <property type="project" value="UniProtKB-SubCell"/>
</dbReference>
<organism evidence="7">
    <name type="scientific">Haemonchus placei</name>
    <name type="common">Barber's pole worm</name>
    <dbReference type="NCBI Taxonomy" id="6290"/>
    <lineage>
        <taxon>Eukaryota</taxon>
        <taxon>Metazoa</taxon>
        <taxon>Ecdysozoa</taxon>
        <taxon>Nematoda</taxon>
        <taxon>Chromadorea</taxon>
        <taxon>Rhabditida</taxon>
        <taxon>Rhabditina</taxon>
        <taxon>Rhabditomorpha</taxon>
        <taxon>Strongyloidea</taxon>
        <taxon>Trichostrongylidae</taxon>
        <taxon>Haemonchus</taxon>
    </lineage>
</organism>
<evidence type="ECO:0000313" key="7">
    <source>
        <dbReference type="WBParaSite" id="HPLM_0001651601-mRNA-1"/>
    </source>
</evidence>
<evidence type="ECO:0000256" key="1">
    <source>
        <dbReference type="ARBA" id="ARBA00004606"/>
    </source>
</evidence>
<dbReference type="GO" id="GO:0016263">
    <property type="term" value="F:glycoprotein-N-acetylgalactosamine 3-beta-galactosyltransferase activity"/>
    <property type="evidence" value="ECO:0007669"/>
    <property type="project" value="TreeGrafter"/>
</dbReference>
<dbReference type="AlphaFoldDB" id="A0A0N4WXH0"/>
<sequence length="189" mass="21569">LFVSNATDDKLPILLFNQTDNFENLYLKTREAFLWIYKNVVSYSPNESLAFGHEYNLHNFRYHSGGAGYVLSHEAVLRLGALGFNYHPACDQKIPAEDLYLGQCLMALNASIIDGSDENGGYRFMPIGIWDLIENGAPKWLNANSKTKLKTSFSCCSPHFISMNYAKADFQYFMDYFLHTLKAYGIQFK</sequence>
<keyword evidence="6" id="KW-0472">Membrane</keyword>
<dbReference type="Gene3D" id="3.90.550.50">
    <property type="match status" value="1"/>
</dbReference>